<evidence type="ECO:0000256" key="4">
    <source>
        <dbReference type="ARBA" id="ARBA00022989"/>
    </source>
</evidence>
<feature type="coiled-coil region" evidence="6">
    <location>
        <begin position="520"/>
        <end position="554"/>
    </location>
</feature>
<feature type="domain" description="ABC3 transporter permease C-terminal" evidence="8">
    <location>
        <begin position="699"/>
        <end position="809"/>
    </location>
</feature>
<evidence type="ECO:0000256" key="1">
    <source>
        <dbReference type="ARBA" id="ARBA00004651"/>
    </source>
</evidence>
<feature type="transmembrane region" description="Helical" evidence="7">
    <location>
        <begin position="741"/>
        <end position="762"/>
    </location>
</feature>
<evidence type="ECO:0000256" key="3">
    <source>
        <dbReference type="ARBA" id="ARBA00022692"/>
    </source>
</evidence>
<feature type="transmembrane region" description="Helical" evidence="7">
    <location>
        <begin position="1150"/>
        <end position="1169"/>
    </location>
</feature>
<name>A0A9D1TBK9_9FIRM</name>
<reference evidence="10" key="1">
    <citation type="submission" date="2020-10" db="EMBL/GenBank/DDBJ databases">
        <authorList>
            <person name="Gilroy R."/>
        </authorList>
    </citation>
    <scope>NUCLEOTIDE SEQUENCE</scope>
    <source>
        <strain evidence="10">CHK188-20938</strain>
    </source>
</reference>
<feature type="transmembrane region" description="Helical" evidence="7">
    <location>
        <begin position="866"/>
        <end position="886"/>
    </location>
</feature>
<evidence type="ECO:0000313" key="11">
    <source>
        <dbReference type="Proteomes" id="UP000824169"/>
    </source>
</evidence>
<dbReference type="GO" id="GO:0005886">
    <property type="term" value="C:plasma membrane"/>
    <property type="evidence" value="ECO:0007669"/>
    <property type="project" value="UniProtKB-SubCell"/>
</dbReference>
<proteinExistence type="predicted"/>
<feature type="domain" description="MacB-like periplasmic core" evidence="9">
    <location>
        <begin position="25"/>
        <end position="217"/>
    </location>
</feature>
<keyword evidence="4 7" id="KW-1133">Transmembrane helix</keyword>
<dbReference type="EMBL" id="DVOO01000027">
    <property type="protein sequence ID" value="HIV25812.1"/>
    <property type="molecule type" value="Genomic_DNA"/>
</dbReference>
<organism evidence="10 11">
    <name type="scientific">Candidatus Scatomonas pullistercoris</name>
    <dbReference type="NCBI Taxonomy" id="2840920"/>
    <lineage>
        <taxon>Bacteria</taxon>
        <taxon>Bacillati</taxon>
        <taxon>Bacillota</taxon>
        <taxon>Clostridia</taxon>
        <taxon>Lachnospirales</taxon>
        <taxon>Lachnospiraceae</taxon>
        <taxon>Lachnospiraceae incertae sedis</taxon>
        <taxon>Candidatus Scatomonas</taxon>
    </lineage>
</organism>
<feature type="transmembrane region" description="Helical" evidence="7">
    <location>
        <begin position="1097"/>
        <end position="1117"/>
    </location>
</feature>
<sequence>MKSALKKDFFREIRRNSGRFISILFIVLLGAAFYAGIRSANYDMKYSADRYYDRTRLMDIRVVSTLGLTEADLEDMRQVEGVESVVGGYTQDVLCENGDAENVLQMIALTEGVNQVTLTEGRMPENARECVVDTAAITELGYEIGDTITVQSGTEDDLSDSLRYDTYTIVGSGSIPYYLDLTRGSSSIGHGTQDAFVLVEADAFSLDVYTEAYVQVEGAREAFSYSDAYEDLVDPVRERLEEIADAACQRRYEEVRQDAEAELSDARAQLSDAETELSDAAQEIADGWAELSDAEQLLRDREQELHAGEAELSGGEQELSDARAQLAEGEAQYRDGEAALHENQALLDATRAQLEEGKTALEAGEAELSRSAAELESARTRYEEGLAQYEQGQAAYEEQRARYEAGLQAYEQGAEEYAAREEEFRAGWDAFVSTVGEPREVVRQFEELDARKTQMEEELAAAGTDPADSPEYQQLLVQWNLLKTAADTAQQLLDGQAELAAAGTQLEETRAQLAAAEPVLEAAAAELESSRAQLADAEAQITAGEAELAAGQQELAARRAQLSDAETQLAAGEAELAAGWQELTARQPELESARAQIAEGEAELEAARTQIEEGRSQIQEGWQQIEENRRTLTDAEAEYESARQEAEPELADARVQIADGEEALAQLEVPDWYVLDRSMISSVASFEQDAERMKNLGEVFPVFFFLVAALVSLTAMTRMVEEQRIQIGTLKALGYRDSVIALKYFSYAMLATVTGAVLGIWIGEKALPYIIMDAYGMMYTGFSEYFTPINWDQGALALAASAASTGIATLVACIRELRAKPAELMRPEAPKNGKRILLERIRFIWKHLSFNRKSTFRNLFRYKKRFFMTIIGIGGCMALMLVGFGLQDSITAMAQRQYVDIFTYDAAVNLDSNAAAGERRELVEAAESYEGVTAVMELSLESVELQNGENTMDAYLYVPEDTAMTADFLTLKDRVSQETYTYPEEGAALSEKTARMLGVSAGDTVTVDMDGKTAEIPVTEIVENYVMHYMFISPAQYEASFGEEPVYNQLEINYRDNSPAAEQRLGNAMMEYGACTGISFVTELEQEIQDMLRSLNIVIYVLILSAGLLAFVVLYNLNSINITERRRELATLKVLGFYDMEVAMYVYRENIILTLIGILAGAFMGTVLHQFTIQTVEVDMMMFGRQIGFFSYLLSGIITVIFSVLVNLVMYRNLKKIDMIESLKSVE</sequence>
<protein>
    <submittedName>
        <fullName evidence="10">ABC transporter permease</fullName>
    </submittedName>
</protein>
<keyword evidence="2" id="KW-1003">Cell membrane</keyword>
<dbReference type="Pfam" id="PF12704">
    <property type="entry name" value="MacB_PCD"/>
    <property type="match status" value="1"/>
</dbReference>
<keyword evidence="3 7" id="KW-0812">Transmembrane</keyword>
<dbReference type="InterPro" id="IPR003838">
    <property type="entry name" value="ABC3_permease_C"/>
</dbReference>
<dbReference type="PANTHER" id="PTHR30287">
    <property type="entry name" value="MEMBRANE COMPONENT OF PREDICTED ABC SUPERFAMILY METABOLITE UPTAKE TRANSPORTER"/>
    <property type="match status" value="1"/>
</dbReference>
<keyword evidence="5 7" id="KW-0472">Membrane</keyword>
<reference evidence="10" key="2">
    <citation type="journal article" date="2021" name="PeerJ">
        <title>Extensive microbial diversity within the chicken gut microbiome revealed by metagenomics and culture.</title>
        <authorList>
            <person name="Gilroy R."/>
            <person name="Ravi A."/>
            <person name="Getino M."/>
            <person name="Pursley I."/>
            <person name="Horton D.L."/>
            <person name="Alikhan N.F."/>
            <person name="Baker D."/>
            <person name="Gharbi K."/>
            <person name="Hall N."/>
            <person name="Watson M."/>
            <person name="Adriaenssens E.M."/>
            <person name="Foster-Nyarko E."/>
            <person name="Jarju S."/>
            <person name="Secka A."/>
            <person name="Antonio M."/>
            <person name="Oren A."/>
            <person name="Chaudhuri R.R."/>
            <person name="La Ragione R."/>
            <person name="Hildebrand F."/>
            <person name="Pallen M.J."/>
        </authorList>
    </citation>
    <scope>NUCLEOTIDE SEQUENCE</scope>
    <source>
        <strain evidence="10">CHK188-20938</strain>
    </source>
</reference>
<evidence type="ECO:0000256" key="7">
    <source>
        <dbReference type="SAM" id="Phobius"/>
    </source>
</evidence>
<feature type="transmembrane region" description="Helical" evidence="7">
    <location>
        <begin position="20"/>
        <end position="37"/>
    </location>
</feature>
<evidence type="ECO:0000256" key="6">
    <source>
        <dbReference type="SAM" id="Coils"/>
    </source>
</evidence>
<keyword evidence="6" id="KW-0175">Coiled coil</keyword>
<dbReference type="InterPro" id="IPR025857">
    <property type="entry name" value="MacB_PCD"/>
</dbReference>
<feature type="transmembrane region" description="Helical" evidence="7">
    <location>
        <begin position="1189"/>
        <end position="1210"/>
    </location>
</feature>
<gene>
    <name evidence="10" type="ORF">IAB71_08595</name>
</gene>
<dbReference type="Proteomes" id="UP000824169">
    <property type="component" value="Unassembled WGS sequence"/>
</dbReference>
<feature type="coiled-coil region" evidence="6">
    <location>
        <begin position="590"/>
        <end position="645"/>
    </location>
</feature>
<feature type="transmembrane region" description="Helical" evidence="7">
    <location>
        <begin position="699"/>
        <end position="720"/>
    </location>
</feature>
<dbReference type="Pfam" id="PF02687">
    <property type="entry name" value="FtsX"/>
    <property type="match status" value="2"/>
</dbReference>
<dbReference type="InterPro" id="IPR038766">
    <property type="entry name" value="Membrane_comp_ABC_pdt"/>
</dbReference>
<dbReference type="AlphaFoldDB" id="A0A9D1TBK9"/>
<evidence type="ECO:0000259" key="8">
    <source>
        <dbReference type="Pfam" id="PF02687"/>
    </source>
</evidence>
<dbReference type="Gene3D" id="1.10.287.1490">
    <property type="match status" value="2"/>
</dbReference>
<evidence type="ECO:0000313" key="10">
    <source>
        <dbReference type="EMBL" id="HIV25812.1"/>
    </source>
</evidence>
<feature type="coiled-coil region" evidence="6">
    <location>
        <begin position="249"/>
        <end position="392"/>
    </location>
</feature>
<dbReference type="PANTHER" id="PTHR30287:SF1">
    <property type="entry name" value="INNER MEMBRANE PROTEIN"/>
    <property type="match status" value="1"/>
</dbReference>
<feature type="domain" description="ABC3 transporter permease C-terminal" evidence="8">
    <location>
        <begin position="1101"/>
        <end position="1217"/>
    </location>
</feature>
<comment type="caution">
    <text evidence="10">The sequence shown here is derived from an EMBL/GenBank/DDBJ whole genome shotgun (WGS) entry which is preliminary data.</text>
</comment>
<feature type="transmembrane region" description="Helical" evidence="7">
    <location>
        <begin position="795"/>
        <end position="817"/>
    </location>
</feature>
<evidence type="ECO:0000256" key="5">
    <source>
        <dbReference type="ARBA" id="ARBA00023136"/>
    </source>
</evidence>
<accession>A0A9D1TBK9</accession>
<comment type="subcellular location">
    <subcellularLocation>
        <location evidence="1">Cell membrane</location>
        <topology evidence="1">Multi-pass membrane protein</topology>
    </subcellularLocation>
</comment>
<evidence type="ECO:0000259" key="9">
    <source>
        <dbReference type="Pfam" id="PF12704"/>
    </source>
</evidence>
<evidence type="ECO:0000256" key="2">
    <source>
        <dbReference type="ARBA" id="ARBA00022475"/>
    </source>
</evidence>